<protein>
    <submittedName>
        <fullName evidence="1">Uncharacterized protein</fullName>
    </submittedName>
</protein>
<proteinExistence type="predicted"/>
<name>A0ABR1D3G1_NECAM</name>
<dbReference type="InterPro" id="IPR036691">
    <property type="entry name" value="Endo/exonu/phosph_ase_sf"/>
</dbReference>
<comment type="caution">
    <text evidence="1">The sequence shown here is derived from an EMBL/GenBank/DDBJ whole genome shotgun (WGS) entry which is preliminary data.</text>
</comment>
<evidence type="ECO:0000313" key="2">
    <source>
        <dbReference type="Proteomes" id="UP001303046"/>
    </source>
</evidence>
<reference evidence="1 2" key="1">
    <citation type="submission" date="2023-08" db="EMBL/GenBank/DDBJ databases">
        <title>A Necator americanus chromosomal reference genome.</title>
        <authorList>
            <person name="Ilik V."/>
            <person name="Petrzelkova K.J."/>
            <person name="Pardy F."/>
            <person name="Fuh T."/>
            <person name="Niatou-Singa F.S."/>
            <person name="Gouil Q."/>
            <person name="Baker L."/>
            <person name="Ritchie M.E."/>
            <person name="Jex A.R."/>
            <person name="Gazzola D."/>
            <person name="Li H."/>
            <person name="Toshio Fujiwara R."/>
            <person name="Zhan B."/>
            <person name="Aroian R.V."/>
            <person name="Pafco B."/>
            <person name="Schwarz E.M."/>
        </authorList>
    </citation>
    <scope>NUCLEOTIDE SEQUENCE [LARGE SCALE GENOMIC DNA]</scope>
    <source>
        <strain evidence="1 2">Aroian</strain>
        <tissue evidence="1">Whole animal</tissue>
    </source>
</reference>
<sequence length="126" mass="14503">MPERNMGSLETHIRLVTLNCWSPSSELQQAVLSRLLRYLRAPLAALQETRSDRLLISINNHAIYCGDADERKVGVAVRNDYNNLVEEFGPTLSRCAFVAKDQRKRMMPTVKLHLDYVLTKNRYPQT</sequence>
<dbReference type="EMBL" id="JAVFWL010000003">
    <property type="protein sequence ID" value="KAK6745082.1"/>
    <property type="molecule type" value="Genomic_DNA"/>
</dbReference>
<keyword evidence="2" id="KW-1185">Reference proteome</keyword>
<dbReference type="Proteomes" id="UP001303046">
    <property type="component" value="Unassembled WGS sequence"/>
</dbReference>
<gene>
    <name evidence="1" type="primary">Necator_chrIII.g12425</name>
    <name evidence="1" type="ORF">RB195_011659</name>
</gene>
<organism evidence="1 2">
    <name type="scientific">Necator americanus</name>
    <name type="common">Human hookworm</name>
    <dbReference type="NCBI Taxonomy" id="51031"/>
    <lineage>
        <taxon>Eukaryota</taxon>
        <taxon>Metazoa</taxon>
        <taxon>Ecdysozoa</taxon>
        <taxon>Nematoda</taxon>
        <taxon>Chromadorea</taxon>
        <taxon>Rhabditida</taxon>
        <taxon>Rhabditina</taxon>
        <taxon>Rhabditomorpha</taxon>
        <taxon>Strongyloidea</taxon>
        <taxon>Ancylostomatidae</taxon>
        <taxon>Bunostominae</taxon>
        <taxon>Necator</taxon>
    </lineage>
</organism>
<dbReference type="SUPFAM" id="SSF56219">
    <property type="entry name" value="DNase I-like"/>
    <property type="match status" value="1"/>
</dbReference>
<evidence type="ECO:0000313" key="1">
    <source>
        <dbReference type="EMBL" id="KAK6745082.1"/>
    </source>
</evidence>
<accession>A0ABR1D3G1</accession>